<dbReference type="KEGG" id="sseo:D0Z67_10480"/>
<evidence type="ECO:0000313" key="2">
    <source>
        <dbReference type="EMBL" id="QBJ94101.1"/>
    </source>
</evidence>
<sequence length="145" mass="15706">MEALLYLVPGLIVAGCVSGAVQVIRRTLRTDRAWTRGLTAEGRCLNTYTKTNGSRDTAARRTLHHVYEFTTREGERVRFDEIGGDSTVVPGDHVVVRYPAERPQWATALPPARGRLILGTAVLVAFMGAITVGCVLFAVSAHSAV</sequence>
<evidence type="ECO:0000256" key="1">
    <source>
        <dbReference type="SAM" id="Phobius"/>
    </source>
</evidence>
<dbReference type="RefSeq" id="WP_031182460.1">
    <property type="nucleotide sequence ID" value="NZ_CP032229.1"/>
</dbReference>
<organism evidence="2 3">
    <name type="scientific">Streptomyces seoulensis</name>
    <dbReference type="NCBI Taxonomy" id="73044"/>
    <lineage>
        <taxon>Bacteria</taxon>
        <taxon>Bacillati</taxon>
        <taxon>Actinomycetota</taxon>
        <taxon>Actinomycetes</taxon>
        <taxon>Kitasatosporales</taxon>
        <taxon>Streptomycetaceae</taxon>
        <taxon>Streptomyces</taxon>
    </lineage>
</organism>
<keyword evidence="1" id="KW-0472">Membrane</keyword>
<dbReference type="OrthoDB" id="4221100at2"/>
<evidence type="ECO:0008006" key="4">
    <source>
        <dbReference type="Google" id="ProtNLM"/>
    </source>
</evidence>
<gene>
    <name evidence="2" type="ORF">D0Z67_10480</name>
</gene>
<protein>
    <recommendedName>
        <fullName evidence="4">DUF3592 domain-containing protein</fullName>
    </recommendedName>
</protein>
<reference evidence="2 3" key="1">
    <citation type="submission" date="2018-08" db="EMBL/GenBank/DDBJ databases">
        <title>The complete genome sequence of Streptomyces seoulensis, a pioneer strain for nickel superoxide dismutase discovery.</title>
        <authorList>
            <person name="Shin J."/>
            <person name="Lee J.-S."/>
            <person name="Lee E.-J."/>
            <person name="Youn H.-D."/>
        </authorList>
    </citation>
    <scope>NUCLEOTIDE SEQUENCE [LARGE SCALE GENOMIC DNA]</scope>
    <source>
        <strain evidence="2 3">KCTC 9819</strain>
    </source>
</reference>
<feature type="transmembrane region" description="Helical" evidence="1">
    <location>
        <begin position="116"/>
        <end position="139"/>
    </location>
</feature>
<dbReference type="Proteomes" id="UP000292547">
    <property type="component" value="Chromosome"/>
</dbReference>
<dbReference type="EMBL" id="CP032229">
    <property type="protein sequence ID" value="QBJ94101.1"/>
    <property type="molecule type" value="Genomic_DNA"/>
</dbReference>
<keyword evidence="3" id="KW-1185">Reference proteome</keyword>
<dbReference type="AlphaFoldDB" id="A0A4P6U4I7"/>
<accession>A0A4P6U4I7</accession>
<evidence type="ECO:0000313" key="3">
    <source>
        <dbReference type="Proteomes" id="UP000292547"/>
    </source>
</evidence>
<name>A0A4P6U4I7_STRSO</name>
<dbReference type="STRING" id="73044.GCA_000725795_04318"/>
<proteinExistence type="predicted"/>
<dbReference type="GeneID" id="300099357"/>
<keyword evidence="1" id="KW-0812">Transmembrane</keyword>
<feature type="transmembrane region" description="Helical" evidence="1">
    <location>
        <begin position="6"/>
        <end position="24"/>
    </location>
</feature>
<keyword evidence="1" id="KW-1133">Transmembrane helix</keyword>